<sequence>MVAWRNEKVEVQVPVSYPTRPSAWARWIARLLWSALWFWMGFRLAIPLFLRDNLFLASAVNVIIALAFGLVFGLIGLSKPSLLRSRVGFWAFGYWLVTVASSLLSPFVTQENIFRVFGLLAVSGAIILALVVFFNIFTPDRALAWAAQAYVPGVLLATFTLVLMNPSVLTLQEAGGRFGDPELLHPNSLGIAYGIGVLYLLFLRVYRTIFWQSSLAFLMMICLFATLSKTAIAGTLVAIALAFWLLRGGHKLRLASLLFFGGVAIALFGGNYLIDQIQVYFSSGQAETLSGRRILWDWVIDMVAERPFWGYGYQVMKDLTARDPRFFLTWSVSIVHAHNAYLDIMFSSGYLGLSVFALFWLYSLRLLWLGSVRLRGCSLRSFLVAMFLLLVSRSFTEGALNLGFDFWMAMTSALAIEKSLRMPKELRV</sequence>
<name>A0A430R6Z2_THESC</name>
<dbReference type="AlphaFoldDB" id="A0A430R6Z2"/>
<feature type="transmembrane region" description="Helical" evidence="5">
    <location>
        <begin position="87"/>
        <end position="107"/>
    </location>
</feature>
<accession>A0A430R6Z2</accession>
<dbReference type="Pfam" id="PF04932">
    <property type="entry name" value="Wzy_C"/>
    <property type="match status" value="1"/>
</dbReference>
<feature type="transmembrane region" description="Helical" evidence="5">
    <location>
        <begin position="27"/>
        <end position="49"/>
    </location>
</feature>
<evidence type="ECO:0000256" key="1">
    <source>
        <dbReference type="ARBA" id="ARBA00004141"/>
    </source>
</evidence>
<evidence type="ECO:0000313" key="8">
    <source>
        <dbReference type="Proteomes" id="UP000288082"/>
    </source>
</evidence>
<feature type="transmembrane region" description="Helical" evidence="5">
    <location>
        <begin position="379"/>
        <end position="396"/>
    </location>
</feature>
<gene>
    <name evidence="7" type="ORF">CSW50_05930</name>
</gene>
<keyword evidence="4 5" id="KW-0472">Membrane</keyword>
<reference evidence="7 8" key="1">
    <citation type="journal article" date="2019" name="Extremophiles">
        <title>Biogeography of thermophiles and predominance of Thermus scotoductus in domestic water heaters.</title>
        <authorList>
            <person name="Wilpiszeski R.L."/>
            <person name="Zhang Z."/>
            <person name="House C.H."/>
        </authorList>
    </citation>
    <scope>NUCLEOTIDE SEQUENCE [LARGE SCALE GENOMIC DNA]</scope>
    <source>
        <strain evidence="7 8">38_S38</strain>
    </source>
</reference>
<dbReference type="Proteomes" id="UP000288082">
    <property type="component" value="Unassembled WGS sequence"/>
</dbReference>
<protein>
    <recommendedName>
        <fullName evidence="6">O-antigen ligase-related domain-containing protein</fullName>
    </recommendedName>
</protein>
<proteinExistence type="predicted"/>
<dbReference type="InterPro" id="IPR007016">
    <property type="entry name" value="O-antigen_ligase-rel_domated"/>
</dbReference>
<evidence type="ECO:0000256" key="2">
    <source>
        <dbReference type="ARBA" id="ARBA00022692"/>
    </source>
</evidence>
<keyword evidence="2 5" id="KW-0812">Transmembrane</keyword>
<organism evidence="7 8">
    <name type="scientific">Thermus scotoductus</name>
    <dbReference type="NCBI Taxonomy" id="37636"/>
    <lineage>
        <taxon>Bacteria</taxon>
        <taxon>Thermotogati</taxon>
        <taxon>Deinococcota</taxon>
        <taxon>Deinococci</taxon>
        <taxon>Thermales</taxon>
        <taxon>Thermaceae</taxon>
        <taxon>Thermus</taxon>
    </lineage>
</organism>
<comment type="subcellular location">
    <subcellularLocation>
        <location evidence="1">Membrane</location>
        <topology evidence="1">Multi-pass membrane protein</topology>
    </subcellularLocation>
</comment>
<feature type="transmembrane region" description="Helical" evidence="5">
    <location>
        <begin position="348"/>
        <end position="367"/>
    </location>
</feature>
<comment type="caution">
    <text evidence="7">The sequence shown here is derived from an EMBL/GenBank/DDBJ whole genome shotgun (WGS) entry which is preliminary data.</text>
</comment>
<evidence type="ECO:0000256" key="3">
    <source>
        <dbReference type="ARBA" id="ARBA00022989"/>
    </source>
</evidence>
<evidence type="ECO:0000313" key="7">
    <source>
        <dbReference type="EMBL" id="RTH03134.1"/>
    </source>
</evidence>
<feature type="transmembrane region" description="Helical" evidence="5">
    <location>
        <begin position="113"/>
        <end position="136"/>
    </location>
</feature>
<evidence type="ECO:0000256" key="5">
    <source>
        <dbReference type="SAM" id="Phobius"/>
    </source>
</evidence>
<feature type="transmembrane region" description="Helical" evidence="5">
    <location>
        <begin position="215"/>
        <end position="246"/>
    </location>
</feature>
<feature type="transmembrane region" description="Helical" evidence="5">
    <location>
        <begin position="252"/>
        <end position="274"/>
    </location>
</feature>
<feature type="domain" description="O-antigen ligase-related" evidence="6">
    <location>
        <begin position="215"/>
        <end position="356"/>
    </location>
</feature>
<dbReference type="GO" id="GO:0016020">
    <property type="term" value="C:membrane"/>
    <property type="evidence" value="ECO:0007669"/>
    <property type="project" value="UniProtKB-SubCell"/>
</dbReference>
<feature type="transmembrane region" description="Helical" evidence="5">
    <location>
        <begin position="184"/>
        <end position="203"/>
    </location>
</feature>
<evidence type="ECO:0000259" key="6">
    <source>
        <dbReference type="Pfam" id="PF04932"/>
    </source>
</evidence>
<evidence type="ECO:0000256" key="4">
    <source>
        <dbReference type="ARBA" id="ARBA00023136"/>
    </source>
</evidence>
<dbReference type="InterPro" id="IPR051533">
    <property type="entry name" value="WaaL-like"/>
</dbReference>
<dbReference type="PANTHER" id="PTHR37422">
    <property type="entry name" value="TEICHURONIC ACID BIOSYNTHESIS PROTEIN TUAE"/>
    <property type="match status" value="1"/>
</dbReference>
<keyword evidence="3 5" id="KW-1133">Transmembrane helix</keyword>
<feature type="transmembrane region" description="Helical" evidence="5">
    <location>
        <begin position="143"/>
        <end position="164"/>
    </location>
</feature>
<dbReference type="PANTHER" id="PTHR37422:SF13">
    <property type="entry name" value="LIPOPOLYSACCHARIDE BIOSYNTHESIS PROTEIN PA4999-RELATED"/>
    <property type="match status" value="1"/>
</dbReference>
<feature type="transmembrane region" description="Helical" evidence="5">
    <location>
        <begin position="55"/>
        <end position="75"/>
    </location>
</feature>
<dbReference type="EMBL" id="PELM01000155">
    <property type="protein sequence ID" value="RTH03134.1"/>
    <property type="molecule type" value="Genomic_DNA"/>
</dbReference>